<keyword evidence="5" id="KW-1185">Reference proteome</keyword>
<gene>
    <name evidence="4" type="ORF">SAMN02910377_01364</name>
</gene>
<evidence type="ECO:0000313" key="5">
    <source>
        <dbReference type="Proteomes" id="UP000182321"/>
    </source>
</evidence>
<dbReference type="InterPro" id="IPR048389">
    <property type="entry name" value="YciQ-like_C"/>
</dbReference>
<dbReference type="AlphaFoldDB" id="A0A1H7IIR3"/>
<organism evidence="4 5">
    <name type="scientific">Pseudobutyrivibrio ruminis</name>
    <dbReference type="NCBI Taxonomy" id="46206"/>
    <lineage>
        <taxon>Bacteria</taxon>
        <taxon>Bacillati</taxon>
        <taxon>Bacillota</taxon>
        <taxon>Clostridia</taxon>
        <taxon>Lachnospirales</taxon>
        <taxon>Lachnospiraceae</taxon>
        <taxon>Pseudobutyrivibrio</taxon>
    </lineage>
</organism>
<dbReference type="Pfam" id="PF20990">
    <property type="entry name" value="DUF2207_C"/>
    <property type="match status" value="1"/>
</dbReference>
<name>A0A1H7IIR3_9FIRM</name>
<accession>A0A1H7IIR3</accession>
<feature type="transmembrane region" description="Helical" evidence="1">
    <location>
        <begin position="304"/>
        <end position="327"/>
    </location>
</feature>
<protein>
    <submittedName>
        <fullName evidence="4">Predicted membrane protein</fullName>
    </submittedName>
</protein>
<evidence type="ECO:0000313" key="4">
    <source>
        <dbReference type="EMBL" id="SEK61732.1"/>
    </source>
</evidence>
<sequence>MFKRCKEWLHFFGVTFFILGIICLILCGIQIVGFIINSSSSKASKADGFTIEAYEVNLDVDDNNKIHVTEDITVNFYEDGHHGIFRFIPEWLKYTSKDKKTMSRKGEITNLECENEEYTVDTIHGKKRIKIGSAYYTLDEGYYDYVISYDYDMGGDVYKGFDELIFHAFGDYWGTEINGAKVNITLPKDIDSSSKVSFFADKKRKKDISSQVDYTVDGNTITAVVSKDYHLNGALTVDVELPDGYFTDSTVNYKSLAFRLCLICLASVLISFFFWNKNKDSDLFDGEYVSGTAPGGLEAVEMGYIYQGSGQLLLVTVIIQLAAKGYIRIKNPSSKTKLKIHKVNTSIGNMTEAEKLVYEGLFQNGSDVNPAEDKSVRKLNGKLCKMLEAKFDSQIYNITSYVEFFISSFLFFASCVAWGFAYIKSEDMDPTLRWFFLPAFLAIIATGFLAANTPKKSAYGEELQARVEAYKDYLSGIKKADLEAKIKENPDYFDEILPYAFILGISKKLVQKYDYTANATNRYRKYTDNITSSVYYTDTYTSSSSSSGSSSGCGGGCSSCGGGCSSCGGGGSW</sequence>
<feature type="transmembrane region" description="Helical" evidence="1">
    <location>
        <begin position="432"/>
        <end position="451"/>
    </location>
</feature>
<feature type="domain" description="Predicted membrane protein YciQ-like C-terminal" evidence="3">
    <location>
        <begin position="294"/>
        <end position="511"/>
    </location>
</feature>
<proteinExistence type="predicted"/>
<feature type="transmembrane region" description="Helical" evidence="1">
    <location>
        <begin position="395"/>
        <end position="420"/>
    </location>
</feature>
<dbReference type="RefSeq" id="WP_074790464.1">
    <property type="nucleotide sequence ID" value="NZ_FNZX01000007.1"/>
</dbReference>
<dbReference type="Pfam" id="PF09972">
    <property type="entry name" value="DUF2207"/>
    <property type="match status" value="1"/>
</dbReference>
<dbReference type="EMBL" id="FNZX01000007">
    <property type="protein sequence ID" value="SEK61732.1"/>
    <property type="molecule type" value="Genomic_DNA"/>
</dbReference>
<keyword evidence="1" id="KW-0472">Membrane</keyword>
<reference evidence="5" key="1">
    <citation type="submission" date="2016-10" db="EMBL/GenBank/DDBJ databases">
        <authorList>
            <person name="Varghese N."/>
        </authorList>
    </citation>
    <scope>NUCLEOTIDE SEQUENCE [LARGE SCALE GENOMIC DNA]</scope>
    <source>
        <strain evidence="5">ACV-9</strain>
    </source>
</reference>
<keyword evidence="1" id="KW-1133">Transmembrane helix</keyword>
<evidence type="ECO:0000259" key="2">
    <source>
        <dbReference type="Pfam" id="PF09972"/>
    </source>
</evidence>
<feature type="transmembrane region" description="Helical" evidence="1">
    <location>
        <begin position="256"/>
        <end position="275"/>
    </location>
</feature>
<keyword evidence="1" id="KW-0812">Transmembrane</keyword>
<dbReference type="InterPro" id="IPR018702">
    <property type="entry name" value="DUF2207"/>
</dbReference>
<evidence type="ECO:0000259" key="3">
    <source>
        <dbReference type="Pfam" id="PF20990"/>
    </source>
</evidence>
<evidence type="ECO:0000256" key="1">
    <source>
        <dbReference type="SAM" id="Phobius"/>
    </source>
</evidence>
<feature type="domain" description="DUF2207" evidence="2">
    <location>
        <begin position="50"/>
        <end position="215"/>
    </location>
</feature>
<dbReference type="Proteomes" id="UP000182321">
    <property type="component" value="Unassembled WGS sequence"/>
</dbReference>
<feature type="transmembrane region" description="Helical" evidence="1">
    <location>
        <begin position="12"/>
        <end position="36"/>
    </location>
</feature>